<keyword evidence="4 7" id="KW-0747">Spliceosome</keyword>
<keyword evidence="8" id="KW-0175">Coiled coil</keyword>
<evidence type="ECO:0000256" key="5">
    <source>
        <dbReference type="ARBA" id="ARBA00023187"/>
    </source>
</evidence>
<evidence type="ECO:0000256" key="8">
    <source>
        <dbReference type="SAM" id="Coils"/>
    </source>
</evidence>
<protein>
    <recommendedName>
        <fullName evidence="7">Pre-mRNA-splicing factor SLU7</fullName>
    </recommendedName>
</protein>
<dbReference type="GO" id="GO:0030628">
    <property type="term" value="F:pre-mRNA 3'-splice site binding"/>
    <property type="evidence" value="ECO:0007669"/>
    <property type="project" value="UniProtKB-UniRule"/>
</dbReference>
<feature type="coiled-coil region" evidence="8">
    <location>
        <begin position="57"/>
        <end position="84"/>
    </location>
</feature>
<keyword evidence="3 7" id="KW-0507">mRNA processing</keyword>
<comment type="function">
    <text evidence="7">Involved in pre-mRNA splicing.</text>
</comment>
<keyword evidence="5 7" id="KW-0508">mRNA splicing</keyword>
<name>A0AAN9M2H6_CANGL</name>
<accession>A0AAN9M2H6</accession>
<sequence>MKKAITEKYGNVAAQEELPKELLLGQTERQVEYDHTPTLAEEKRLATWGTDVPDDLVLDQKKLAEALKKKREEKDERKRKYNVRWNDEITPEEVEAYRMKKIHHDDPMKDFLRQVSFPLGWLLRARKML</sequence>
<reference evidence="9 10" key="1">
    <citation type="submission" date="2024-01" db="EMBL/GenBank/DDBJ databases">
        <title>The genomes of 5 underutilized Papilionoideae crops provide insights into root nodulation and disease resistanc.</title>
        <authorList>
            <person name="Jiang F."/>
        </authorList>
    </citation>
    <scope>NUCLEOTIDE SEQUENCE [LARGE SCALE GENOMIC DNA]</scope>
    <source>
        <strain evidence="9">LVBAO_FW01</strain>
        <tissue evidence="9">Leaves</tissue>
    </source>
</reference>
<gene>
    <name evidence="9" type="ORF">VNO77_13271</name>
</gene>
<evidence type="ECO:0000256" key="3">
    <source>
        <dbReference type="ARBA" id="ARBA00022664"/>
    </source>
</evidence>
<proteinExistence type="inferred from homology"/>
<keyword evidence="10" id="KW-1185">Reference proteome</keyword>
<dbReference type="EMBL" id="JAYMYQ010000003">
    <property type="protein sequence ID" value="KAK7344048.1"/>
    <property type="molecule type" value="Genomic_DNA"/>
</dbReference>
<dbReference type="AlphaFoldDB" id="A0AAN9M2H6"/>
<comment type="caution">
    <text evidence="9">The sequence shown here is derived from an EMBL/GenBank/DDBJ whole genome shotgun (WGS) entry which is preliminary data.</text>
</comment>
<evidence type="ECO:0000256" key="6">
    <source>
        <dbReference type="ARBA" id="ARBA00023242"/>
    </source>
</evidence>
<comment type="subcellular location">
    <subcellularLocation>
        <location evidence="1 7">Nucleus</location>
    </subcellularLocation>
</comment>
<evidence type="ECO:0000256" key="1">
    <source>
        <dbReference type="ARBA" id="ARBA00004123"/>
    </source>
</evidence>
<comment type="similarity">
    <text evidence="2 7">Belongs to the SLU7 family.</text>
</comment>
<evidence type="ECO:0000256" key="7">
    <source>
        <dbReference type="RuleBase" id="RU367071"/>
    </source>
</evidence>
<evidence type="ECO:0000256" key="2">
    <source>
        <dbReference type="ARBA" id="ARBA00007203"/>
    </source>
</evidence>
<dbReference type="PANTHER" id="PTHR12942">
    <property type="entry name" value="STEP II SPLICING FACTOR SLU7"/>
    <property type="match status" value="1"/>
</dbReference>
<dbReference type="GO" id="GO:0000398">
    <property type="term" value="P:mRNA splicing, via spliceosome"/>
    <property type="evidence" value="ECO:0007669"/>
    <property type="project" value="UniProtKB-UniRule"/>
</dbReference>
<dbReference type="Proteomes" id="UP001367508">
    <property type="component" value="Unassembled WGS sequence"/>
</dbReference>
<dbReference type="InterPro" id="IPR039974">
    <property type="entry name" value="Splicing_factor_SLU7"/>
</dbReference>
<evidence type="ECO:0000256" key="4">
    <source>
        <dbReference type="ARBA" id="ARBA00022728"/>
    </source>
</evidence>
<dbReference type="PANTHER" id="PTHR12942:SF2">
    <property type="entry name" value="PRE-MRNA-SPLICING FACTOR SLU7"/>
    <property type="match status" value="1"/>
</dbReference>
<evidence type="ECO:0000313" key="10">
    <source>
        <dbReference type="Proteomes" id="UP001367508"/>
    </source>
</evidence>
<comment type="subunit">
    <text evidence="7">Associated with the spliceosome.</text>
</comment>
<dbReference type="GO" id="GO:0005681">
    <property type="term" value="C:spliceosomal complex"/>
    <property type="evidence" value="ECO:0007669"/>
    <property type="project" value="UniProtKB-UniRule"/>
</dbReference>
<organism evidence="9 10">
    <name type="scientific">Canavalia gladiata</name>
    <name type="common">Sword bean</name>
    <name type="synonym">Dolichos gladiatus</name>
    <dbReference type="NCBI Taxonomy" id="3824"/>
    <lineage>
        <taxon>Eukaryota</taxon>
        <taxon>Viridiplantae</taxon>
        <taxon>Streptophyta</taxon>
        <taxon>Embryophyta</taxon>
        <taxon>Tracheophyta</taxon>
        <taxon>Spermatophyta</taxon>
        <taxon>Magnoliopsida</taxon>
        <taxon>eudicotyledons</taxon>
        <taxon>Gunneridae</taxon>
        <taxon>Pentapetalae</taxon>
        <taxon>rosids</taxon>
        <taxon>fabids</taxon>
        <taxon>Fabales</taxon>
        <taxon>Fabaceae</taxon>
        <taxon>Papilionoideae</taxon>
        <taxon>50 kb inversion clade</taxon>
        <taxon>NPAAA clade</taxon>
        <taxon>indigoferoid/millettioid clade</taxon>
        <taxon>Phaseoleae</taxon>
        <taxon>Canavalia</taxon>
    </lineage>
</organism>
<keyword evidence="6 7" id="KW-0539">Nucleus</keyword>
<evidence type="ECO:0000313" key="9">
    <source>
        <dbReference type="EMBL" id="KAK7344048.1"/>
    </source>
</evidence>